<protein>
    <recommendedName>
        <fullName evidence="2">TadE-like domain-containing protein</fullName>
    </recommendedName>
</protein>
<reference evidence="3 4" key="2">
    <citation type="submission" date="2017-06" db="EMBL/GenBank/DDBJ databases">
        <title>Complete genome sequence of Vibrio sp. 2521-89, a close relative of Vibrio cholerae isolated from lake water in New Mexico, USA.</title>
        <authorList>
            <person name="Liang K."/>
            <person name="Orata F.D."/>
            <person name="Winkjer N.S."/>
            <person name="Tarr C.L."/>
            <person name="Boucher Y."/>
        </authorList>
    </citation>
    <scope>NUCLEOTIDE SEQUENCE [LARGE SCALE GENOMIC DNA]</scope>
    <source>
        <strain evidence="3 4">2521-89</strain>
    </source>
</reference>
<evidence type="ECO:0000259" key="2">
    <source>
        <dbReference type="Pfam" id="PF07811"/>
    </source>
</evidence>
<evidence type="ECO:0000313" key="3">
    <source>
        <dbReference type="EMBL" id="ASK56606.1"/>
    </source>
</evidence>
<evidence type="ECO:0000256" key="1">
    <source>
        <dbReference type="SAM" id="Phobius"/>
    </source>
</evidence>
<dbReference type="InterPro" id="IPR012495">
    <property type="entry name" value="TadE-like_dom"/>
</dbReference>
<keyword evidence="1" id="KW-1133">Transmembrane helix</keyword>
<name>A0AAU8WK22_9VIBR</name>
<accession>A0AAU8WK22</accession>
<reference evidence="4" key="1">
    <citation type="journal article" date="2017" name="Genome Announc.">
        <title>Complete Genome Sequence of Vibrio sp. Strain 2521-89, a Close Relative of Vibrio cholerae Isolated from Lake Water in New Mexico, USA.</title>
        <authorList>
            <person name="Liang K."/>
            <person name="Orata F.D."/>
            <person name="Winkjer N.S."/>
            <person name="Rowe L.A."/>
            <person name="Tarr C.L."/>
            <person name="Boucher Y."/>
        </authorList>
    </citation>
    <scope>NUCLEOTIDE SEQUENCE [LARGE SCALE GENOMIC DNA]</scope>
    <source>
        <strain evidence="4">2521-89</strain>
    </source>
</reference>
<dbReference type="Proteomes" id="UP000198371">
    <property type="component" value="Chromosome 1"/>
</dbReference>
<keyword evidence="1" id="KW-0472">Membrane</keyword>
<dbReference type="RefSeq" id="WP_089072200.1">
    <property type="nucleotide sequence ID" value="NZ_CAWNWD010000035.1"/>
</dbReference>
<keyword evidence="1" id="KW-0812">Transmembrane</keyword>
<dbReference type="EMBL" id="CP022353">
    <property type="protein sequence ID" value="ASK56606.1"/>
    <property type="molecule type" value="Genomic_DNA"/>
</dbReference>
<gene>
    <name evidence="3" type="ORF">CEQ48_18385</name>
</gene>
<proteinExistence type="predicted"/>
<dbReference type="AlphaFoldDB" id="A0AAU8WK22"/>
<feature type="transmembrane region" description="Helical" evidence="1">
    <location>
        <begin position="12"/>
        <end position="31"/>
    </location>
</feature>
<keyword evidence="4" id="KW-1185">Reference proteome</keyword>
<sequence length="157" mass="18147">MKHHRKGQSGVASIETALMLPVVLAVMMMFFDVSRLHLQYALLDHSMRHSLRTLLAEDWRVKPLNRGVILRMVEARGFGFLDGVEIEVREYPSLEALMQVRLDEEAKLEELVRPADPVFRISAKLTTRLAYSPLAWFQPEPLRYQSTLVLSKELLFK</sequence>
<organism evidence="3 4">
    <name type="scientific">Vibrio tarriae</name>
    <dbReference type="NCBI Taxonomy" id="2014742"/>
    <lineage>
        <taxon>Bacteria</taxon>
        <taxon>Pseudomonadati</taxon>
        <taxon>Pseudomonadota</taxon>
        <taxon>Gammaproteobacteria</taxon>
        <taxon>Vibrionales</taxon>
        <taxon>Vibrionaceae</taxon>
        <taxon>Vibrio</taxon>
    </lineage>
</organism>
<dbReference type="Pfam" id="PF07811">
    <property type="entry name" value="TadE"/>
    <property type="match status" value="1"/>
</dbReference>
<dbReference type="KEGG" id="vti:CEQ48_18385"/>
<evidence type="ECO:0000313" key="4">
    <source>
        <dbReference type="Proteomes" id="UP000198371"/>
    </source>
</evidence>
<feature type="domain" description="TadE-like" evidence="2">
    <location>
        <begin position="10"/>
        <end position="48"/>
    </location>
</feature>